<organism evidence="1">
    <name type="scientific">Cacopsylla melanoneura</name>
    <dbReference type="NCBI Taxonomy" id="428564"/>
    <lineage>
        <taxon>Eukaryota</taxon>
        <taxon>Metazoa</taxon>
        <taxon>Ecdysozoa</taxon>
        <taxon>Arthropoda</taxon>
        <taxon>Hexapoda</taxon>
        <taxon>Insecta</taxon>
        <taxon>Pterygota</taxon>
        <taxon>Neoptera</taxon>
        <taxon>Paraneoptera</taxon>
        <taxon>Hemiptera</taxon>
        <taxon>Sternorrhyncha</taxon>
        <taxon>Psylloidea</taxon>
        <taxon>Psyllidae</taxon>
        <taxon>Psyllinae</taxon>
        <taxon>Cacopsylla</taxon>
    </lineage>
</organism>
<protein>
    <submittedName>
        <fullName evidence="1">Uncharacterized protein</fullName>
    </submittedName>
</protein>
<reference evidence="1" key="1">
    <citation type="submission" date="2021-05" db="EMBL/GenBank/DDBJ databases">
        <authorList>
            <person name="Alioto T."/>
            <person name="Alioto T."/>
            <person name="Gomez Garrido J."/>
        </authorList>
    </citation>
    <scope>NUCLEOTIDE SEQUENCE</scope>
</reference>
<sequence>MKQRGKKNVHLSKILSLSYKESILFFWISIQRRKKRRKNSELVLNDNPICFIFYLSGHYGFRSNLVNINKRTLKTEDIPCIPIAFMALDLCVTPNLGPI</sequence>
<evidence type="ECO:0000313" key="1">
    <source>
        <dbReference type="EMBL" id="CAG6671612.1"/>
    </source>
</evidence>
<dbReference type="EMBL" id="HBUF01226417">
    <property type="protein sequence ID" value="CAG6671612.1"/>
    <property type="molecule type" value="Transcribed_RNA"/>
</dbReference>
<dbReference type="AlphaFoldDB" id="A0A8D8WT58"/>
<accession>A0A8D8WT58</accession>
<name>A0A8D8WT58_9HEMI</name>
<proteinExistence type="predicted"/>